<name>A0A7S3X7C7_EMIHU</name>
<sequence length="782" mass="82037">MALAANQSTANFTYPSEHGPYCPSGGASYLLPVDTSAIGDRLLGEGGAIQPVIHAALHEPALEDSEVRSAVRAYIVDMAPVWAPSLGFALLMLVLVTPLYIARCCAHRCCTPREVSACPPRWTYGPKCAVATWVAFGLLSVSLCACALVGVLAAADLYSSIDQVECTVDYVIDLMQNYFTQLSTNADALATSLNATSTAIYARVNGVECSPEAMGSAVVDACRHVTTAWQAMGDIDGYLNAGAEAPPFDSLDKPDAPGDVDVGSGDPGVAANVLYSRLHDAYSALDVACEEAANSTGEVTGVSDALVDGATDLAHQLNRMSVAMRQLGGLADEFYADVHDYGEWVDGRLDRLPSGNWPAGVAVAAFFSPLLLAPLACLCAPMLSRPGSRGHSAAVQCIGVSWALGTFFCFVFLFLGAVLWGVSHSLSDTLGWLYTTPSEFAWTFNQTKVCRGVVPTQLSPDLMLSDDLDVAVPQYCLAISHILNGCWSGVDLLSTALGMLAPDIPYSTFANRLTGDCSTCLPRVVAELSNASASLRLTNLSSGASASVEGITATAFGELSFSDAEAINAALAVVREQTSEARSILGQLCPADEAFLNAAIVQVPSLLNLLYRVGECRWVRVAWEDMIAAIEEINEFIVILASAGLLGCGFLYLLYIPSAIGIQVGKGGVGLEPGCPRRCRPNCCGCRDEAASSRDATGARQRASRSQQGHPSSRFAPGGVREEPGQADPFPTEAGGAGAGYGVVSSQGGKKRRMGGLRRGPAKETEMVTTGAGAFDARFLAV</sequence>
<evidence type="ECO:0000256" key="2">
    <source>
        <dbReference type="SAM" id="Phobius"/>
    </source>
</evidence>
<proteinExistence type="predicted"/>
<evidence type="ECO:0000256" key="1">
    <source>
        <dbReference type="SAM" id="MobiDB-lite"/>
    </source>
</evidence>
<feature type="transmembrane region" description="Helical" evidence="2">
    <location>
        <begin position="636"/>
        <end position="656"/>
    </location>
</feature>
<accession>A0A7S3X7C7</accession>
<protein>
    <submittedName>
        <fullName evidence="3">Uncharacterized protein</fullName>
    </submittedName>
</protein>
<organism evidence="3">
    <name type="scientific">Emiliania huxleyi</name>
    <name type="common">Coccolithophore</name>
    <name type="synonym">Pontosphaera huxleyi</name>
    <dbReference type="NCBI Taxonomy" id="2903"/>
    <lineage>
        <taxon>Eukaryota</taxon>
        <taxon>Haptista</taxon>
        <taxon>Haptophyta</taxon>
        <taxon>Prymnesiophyceae</taxon>
        <taxon>Isochrysidales</taxon>
        <taxon>Noelaerhabdaceae</taxon>
        <taxon>Emiliania</taxon>
    </lineage>
</organism>
<keyword evidence="2" id="KW-1133">Transmembrane helix</keyword>
<keyword evidence="2" id="KW-0812">Transmembrane</keyword>
<feature type="transmembrane region" description="Helical" evidence="2">
    <location>
        <begin position="81"/>
        <end position="102"/>
    </location>
</feature>
<feature type="transmembrane region" description="Helical" evidence="2">
    <location>
        <begin position="130"/>
        <end position="155"/>
    </location>
</feature>
<feature type="transmembrane region" description="Helical" evidence="2">
    <location>
        <begin position="357"/>
        <end position="383"/>
    </location>
</feature>
<reference evidence="3" key="1">
    <citation type="submission" date="2021-01" db="EMBL/GenBank/DDBJ databases">
        <authorList>
            <person name="Corre E."/>
            <person name="Pelletier E."/>
            <person name="Niang G."/>
            <person name="Scheremetjew M."/>
            <person name="Finn R."/>
            <person name="Kale V."/>
            <person name="Holt S."/>
            <person name="Cochrane G."/>
            <person name="Meng A."/>
            <person name="Brown T."/>
            <person name="Cohen L."/>
        </authorList>
    </citation>
    <scope>NUCLEOTIDE SEQUENCE</scope>
    <source>
        <strain evidence="3">379</strain>
    </source>
</reference>
<keyword evidence="2" id="KW-0472">Membrane</keyword>
<gene>
    <name evidence="3" type="ORF">EHUX00137_LOCUS47467</name>
</gene>
<feature type="region of interest" description="Disordered" evidence="1">
    <location>
        <begin position="695"/>
        <end position="767"/>
    </location>
</feature>
<dbReference type="EMBL" id="HBIR01061084">
    <property type="protein sequence ID" value="CAE0599938.1"/>
    <property type="molecule type" value="Transcribed_RNA"/>
</dbReference>
<dbReference type="AlphaFoldDB" id="A0A7S3X7C7"/>
<feature type="transmembrane region" description="Helical" evidence="2">
    <location>
        <begin position="395"/>
        <end position="420"/>
    </location>
</feature>
<evidence type="ECO:0000313" key="3">
    <source>
        <dbReference type="EMBL" id="CAE0599938.1"/>
    </source>
</evidence>